<feature type="domain" description="Polycystin" evidence="7">
    <location>
        <begin position="2"/>
        <end position="134"/>
    </location>
</feature>
<dbReference type="PANTHER" id="PTHR10877:SF150">
    <property type="entry name" value="REJ DOMAIN-CONTAINING PROTEIN"/>
    <property type="match status" value="1"/>
</dbReference>
<feature type="non-terminal residue" evidence="8">
    <location>
        <position position="167"/>
    </location>
</feature>
<dbReference type="EMBL" id="GEBQ01017045">
    <property type="protein sequence ID" value="JAT22932.1"/>
    <property type="molecule type" value="Transcribed_RNA"/>
</dbReference>
<organism evidence="8">
    <name type="scientific">Graphocephala atropunctata</name>
    <dbReference type="NCBI Taxonomy" id="36148"/>
    <lineage>
        <taxon>Eukaryota</taxon>
        <taxon>Metazoa</taxon>
        <taxon>Ecdysozoa</taxon>
        <taxon>Arthropoda</taxon>
        <taxon>Hexapoda</taxon>
        <taxon>Insecta</taxon>
        <taxon>Pterygota</taxon>
        <taxon>Neoptera</taxon>
        <taxon>Paraneoptera</taxon>
        <taxon>Hemiptera</taxon>
        <taxon>Auchenorrhyncha</taxon>
        <taxon>Membracoidea</taxon>
        <taxon>Cicadellidae</taxon>
        <taxon>Cicadellinae</taxon>
        <taxon>Cicadellini</taxon>
        <taxon>Graphocephala</taxon>
    </lineage>
</organism>
<feature type="transmembrane region" description="Helical" evidence="6">
    <location>
        <begin position="105"/>
        <end position="127"/>
    </location>
</feature>
<evidence type="ECO:0000256" key="3">
    <source>
        <dbReference type="ARBA" id="ARBA00022692"/>
    </source>
</evidence>
<comment type="similarity">
    <text evidence="2">Belongs to the polycystin family.</text>
</comment>
<dbReference type="GO" id="GO:0050982">
    <property type="term" value="P:detection of mechanical stimulus"/>
    <property type="evidence" value="ECO:0007669"/>
    <property type="project" value="TreeGrafter"/>
</dbReference>
<dbReference type="GO" id="GO:0005262">
    <property type="term" value="F:calcium channel activity"/>
    <property type="evidence" value="ECO:0007669"/>
    <property type="project" value="TreeGrafter"/>
</dbReference>
<keyword evidence="5 6" id="KW-0472">Membrane</keyword>
<dbReference type="InterPro" id="IPR046791">
    <property type="entry name" value="Polycystin_dom"/>
</dbReference>
<dbReference type="Pfam" id="PF20519">
    <property type="entry name" value="Polycystin_dom"/>
    <property type="match status" value="1"/>
</dbReference>
<proteinExistence type="inferred from homology"/>
<evidence type="ECO:0000256" key="4">
    <source>
        <dbReference type="ARBA" id="ARBA00022989"/>
    </source>
</evidence>
<evidence type="ECO:0000256" key="2">
    <source>
        <dbReference type="ARBA" id="ARBA00007200"/>
    </source>
</evidence>
<sequence>ADSCTVPAPMNKKYLQCNAPLTWFNMDKKDYSLRWTHLEKANLESNSPWVFSNTHNTPVVICGQTTGRCYLPGGYTAVLSYNLTSSVSILQRLFESEWFDGQTRVVFVDMLILNVNSDFITYVTLMLEKLADGSFHFFVKTEVLHPLPSGFLLTLAPLLMFSFYYFF</sequence>
<dbReference type="GO" id="GO:0016020">
    <property type="term" value="C:membrane"/>
    <property type="evidence" value="ECO:0007669"/>
    <property type="project" value="UniProtKB-SubCell"/>
</dbReference>
<feature type="transmembrane region" description="Helical" evidence="6">
    <location>
        <begin position="147"/>
        <end position="166"/>
    </location>
</feature>
<gene>
    <name evidence="8" type="ORF">g.51596</name>
</gene>
<keyword evidence="4 6" id="KW-1133">Transmembrane helix</keyword>
<evidence type="ECO:0000256" key="6">
    <source>
        <dbReference type="SAM" id="Phobius"/>
    </source>
</evidence>
<reference evidence="8" key="1">
    <citation type="submission" date="2015-11" db="EMBL/GenBank/DDBJ databases">
        <title>De novo transcriptome assembly of four potential Pierce s Disease insect vectors from Arizona vineyards.</title>
        <authorList>
            <person name="Tassone E.E."/>
        </authorList>
    </citation>
    <scope>NUCLEOTIDE SEQUENCE</scope>
</reference>
<evidence type="ECO:0000256" key="1">
    <source>
        <dbReference type="ARBA" id="ARBA00004141"/>
    </source>
</evidence>
<accession>A0A1B6LGV4</accession>
<evidence type="ECO:0000313" key="8">
    <source>
        <dbReference type="EMBL" id="JAT22932.1"/>
    </source>
</evidence>
<name>A0A1B6LGV4_9HEMI</name>
<keyword evidence="3 6" id="KW-0812">Transmembrane</keyword>
<dbReference type="InterPro" id="IPR051223">
    <property type="entry name" value="Polycystin"/>
</dbReference>
<dbReference type="PANTHER" id="PTHR10877">
    <property type="entry name" value="POLYCYSTIN FAMILY MEMBER"/>
    <property type="match status" value="1"/>
</dbReference>
<evidence type="ECO:0000259" key="7">
    <source>
        <dbReference type="Pfam" id="PF20519"/>
    </source>
</evidence>
<feature type="non-terminal residue" evidence="8">
    <location>
        <position position="1"/>
    </location>
</feature>
<comment type="subcellular location">
    <subcellularLocation>
        <location evidence="1">Membrane</location>
        <topology evidence="1">Multi-pass membrane protein</topology>
    </subcellularLocation>
</comment>
<evidence type="ECO:0000256" key="5">
    <source>
        <dbReference type="ARBA" id="ARBA00023136"/>
    </source>
</evidence>
<dbReference type="AlphaFoldDB" id="A0A1B6LGV4"/>
<protein>
    <recommendedName>
        <fullName evidence="7">Polycystin domain-containing protein</fullName>
    </recommendedName>
</protein>